<proteinExistence type="predicted"/>
<reference evidence="2 3" key="1">
    <citation type="submission" date="2014-07" db="EMBL/GenBank/DDBJ databases">
        <title>Genome Sequence of Rhodococcus opacus Strain R7, a Biodegrader of Mono- and Polycyclic Aromatic Hydrocarbons.</title>
        <authorList>
            <person name="Di Gennaro P."/>
            <person name="Zampolli J."/>
            <person name="Presti I."/>
            <person name="Cappelletti M."/>
            <person name="D'Ursi P."/>
            <person name="Orro A."/>
            <person name="Mezzelani A."/>
            <person name="Milanesi L."/>
        </authorList>
    </citation>
    <scope>NUCLEOTIDE SEQUENCE [LARGE SCALE GENOMIC DNA]</scope>
    <source>
        <strain evidence="2 3">R7</strain>
    </source>
</reference>
<evidence type="ECO:0000313" key="2">
    <source>
        <dbReference type="EMBL" id="AII06674.1"/>
    </source>
</evidence>
<gene>
    <name evidence="2" type="ORF">EP51_19365</name>
</gene>
<dbReference type="AlphaFoldDB" id="A0A076ETA2"/>
<dbReference type="Proteomes" id="UP000028488">
    <property type="component" value="Chromosome"/>
</dbReference>
<keyword evidence="1" id="KW-1133">Transmembrane helix</keyword>
<dbReference type="Pfam" id="PF11377">
    <property type="entry name" value="DUF3180"/>
    <property type="match status" value="1"/>
</dbReference>
<feature type="transmembrane region" description="Helical" evidence="1">
    <location>
        <begin position="42"/>
        <end position="64"/>
    </location>
</feature>
<protein>
    <submittedName>
        <fullName evidence="2">Membrane protein</fullName>
    </submittedName>
</protein>
<feature type="transmembrane region" description="Helical" evidence="1">
    <location>
        <begin position="85"/>
        <end position="109"/>
    </location>
</feature>
<organism evidence="2 3">
    <name type="scientific">Rhodococcus opacus</name>
    <name type="common">Nocardia opaca</name>
    <dbReference type="NCBI Taxonomy" id="37919"/>
    <lineage>
        <taxon>Bacteria</taxon>
        <taxon>Bacillati</taxon>
        <taxon>Actinomycetota</taxon>
        <taxon>Actinomycetes</taxon>
        <taxon>Mycobacteriales</taxon>
        <taxon>Nocardiaceae</taxon>
        <taxon>Rhodococcus</taxon>
    </lineage>
</organism>
<sequence length="163" mass="17276">MKPEPTGTMKPTRIWDLLFLAALAVAATWILVRVFYGSFPPIPVYAGASLYPVALIEVVLAFMVRSRISNHQLGDGPRQLHPITAARVAALAKASALVGAATAGVWGGFLLYLLPQRSVLRAAVSDTPGAWVGLVAALALVGAALWLEHCCRTPDDPSDEPAH</sequence>
<keyword evidence="1" id="KW-0812">Transmembrane</keyword>
<evidence type="ECO:0000313" key="3">
    <source>
        <dbReference type="Proteomes" id="UP000028488"/>
    </source>
</evidence>
<name>A0A076ETA2_RHOOP</name>
<feature type="transmembrane region" description="Helical" evidence="1">
    <location>
        <begin position="17"/>
        <end position="36"/>
    </location>
</feature>
<evidence type="ECO:0000256" key="1">
    <source>
        <dbReference type="SAM" id="Phobius"/>
    </source>
</evidence>
<dbReference type="InterPro" id="IPR021517">
    <property type="entry name" value="DUF3180"/>
</dbReference>
<feature type="transmembrane region" description="Helical" evidence="1">
    <location>
        <begin position="129"/>
        <end position="147"/>
    </location>
</feature>
<dbReference type="eggNOG" id="ENOG5033CMQ">
    <property type="taxonomic scope" value="Bacteria"/>
</dbReference>
<keyword evidence="1" id="KW-0472">Membrane</keyword>
<dbReference type="EMBL" id="CP008947">
    <property type="protein sequence ID" value="AII06674.1"/>
    <property type="molecule type" value="Genomic_DNA"/>
</dbReference>
<accession>A0A076ETA2</accession>